<evidence type="ECO:0000256" key="2">
    <source>
        <dbReference type="SAM" id="Phobius"/>
    </source>
</evidence>
<dbReference type="RefSeq" id="WP_157414597.1">
    <property type="nucleotide sequence ID" value="NZ_BAAAMK010000001.1"/>
</dbReference>
<evidence type="ECO:0000256" key="1">
    <source>
        <dbReference type="SAM" id="MobiDB-lite"/>
    </source>
</evidence>
<organism evidence="3 4">
    <name type="scientific">Agromyces allii</name>
    <dbReference type="NCBI Taxonomy" id="393607"/>
    <lineage>
        <taxon>Bacteria</taxon>
        <taxon>Bacillati</taxon>
        <taxon>Actinomycetota</taxon>
        <taxon>Actinomycetes</taxon>
        <taxon>Micrococcales</taxon>
        <taxon>Microbacteriaceae</taxon>
        <taxon>Agromyces</taxon>
    </lineage>
</organism>
<feature type="transmembrane region" description="Helical" evidence="2">
    <location>
        <begin position="70"/>
        <end position="90"/>
    </location>
</feature>
<feature type="transmembrane region" description="Helical" evidence="2">
    <location>
        <begin position="127"/>
        <end position="153"/>
    </location>
</feature>
<dbReference type="Proteomes" id="UP001499954">
    <property type="component" value="Unassembled WGS sequence"/>
</dbReference>
<dbReference type="EMBL" id="BAAAMK010000001">
    <property type="protein sequence ID" value="GAA1945190.1"/>
    <property type="molecule type" value="Genomic_DNA"/>
</dbReference>
<proteinExistence type="predicted"/>
<feature type="transmembrane region" description="Helical" evidence="2">
    <location>
        <begin position="96"/>
        <end position="115"/>
    </location>
</feature>
<evidence type="ECO:0000313" key="3">
    <source>
        <dbReference type="EMBL" id="GAA1945190.1"/>
    </source>
</evidence>
<protein>
    <recommendedName>
        <fullName evidence="5">DUF4190 domain-containing protein</fullName>
    </recommendedName>
</protein>
<name>A0ABN2Q8A0_9MICO</name>
<comment type="caution">
    <text evidence="3">The sequence shown here is derived from an EMBL/GenBank/DDBJ whole genome shotgun (WGS) entry which is preliminary data.</text>
</comment>
<keyword evidence="2" id="KW-0472">Membrane</keyword>
<keyword evidence="2" id="KW-0812">Transmembrane</keyword>
<keyword evidence="4" id="KW-1185">Reference proteome</keyword>
<feature type="region of interest" description="Disordered" evidence="1">
    <location>
        <begin position="1"/>
        <end position="26"/>
    </location>
</feature>
<sequence>MTEAPRPTADAAETDSPDDLSAPTTSERTCRHCGAAFTGDVKPGFAGMRRFTCTECGRRSYGPLTRGWRIFWWVVAGFTSVGLVASNILLIDGYSWIPGALGLLSFVVLCIDVSLRRRTDGRGFAPAYVAVLTVAITVSAVSSILGVLVVVGLNNGYSYDVVLQESKPATESQGYGAALSLTREPSWGGGAGQICGDGDDYRACVSMHIAMYNSVCLGELTVSARSTCDSLSTFIDDVKARLADCGSGCTTRAGDDGIWGWAYLRPAPEQTSITNKDWKSEISYVEYCDFSLGPIQIGSCPVEKAPETE</sequence>
<evidence type="ECO:0008006" key="5">
    <source>
        <dbReference type="Google" id="ProtNLM"/>
    </source>
</evidence>
<reference evidence="3 4" key="1">
    <citation type="journal article" date="2019" name="Int. J. Syst. Evol. Microbiol.">
        <title>The Global Catalogue of Microorganisms (GCM) 10K type strain sequencing project: providing services to taxonomists for standard genome sequencing and annotation.</title>
        <authorList>
            <consortium name="The Broad Institute Genomics Platform"/>
            <consortium name="The Broad Institute Genome Sequencing Center for Infectious Disease"/>
            <person name="Wu L."/>
            <person name="Ma J."/>
        </authorList>
    </citation>
    <scope>NUCLEOTIDE SEQUENCE [LARGE SCALE GENOMIC DNA]</scope>
    <source>
        <strain evidence="3 4">JCM 13584</strain>
    </source>
</reference>
<gene>
    <name evidence="3" type="ORF">GCM10009717_09590</name>
</gene>
<evidence type="ECO:0000313" key="4">
    <source>
        <dbReference type="Proteomes" id="UP001499954"/>
    </source>
</evidence>
<keyword evidence="2" id="KW-1133">Transmembrane helix</keyword>
<accession>A0ABN2Q8A0</accession>